<name>A0A316Z9Q4_9BASI</name>
<accession>A0A316Z9Q4</accession>
<evidence type="ECO:0000256" key="1">
    <source>
        <dbReference type="SAM" id="Coils"/>
    </source>
</evidence>
<protein>
    <submittedName>
        <fullName evidence="2">Uncharacterized protein</fullName>
    </submittedName>
</protein>
<reference evidence="2 3" key="1">
    <citation type="journal article" date="2018" name="Mol. Biol. Evol.">
        <title>Broad Genomic Sampling Reveals a Smut Pathogenic Ancestry of the Fungal Clade Ustilaginomycotina.</title>
        <authorList>
            <person name="Kijpornyongpan T."/>
            <person name="Mondo S.J."/>
            <person name="Barry K."/>
            <person name="Sandor L."/>
            <person name="Lee J."/>
            <person name="Lipzen A."/>
            <person name="Pangilinan J."/>
            <person name="LaButti K."/>
            <person name="Hainaut M."/>
            <person name="Henrissat B."/>
            <person name="Grigoriev I.V."/>
            <person name="Spatafora J.W."/>
            <person name="Aime M.C."/>
        </authorList>
    </citation>
    <scope>NUCLEOTIDE SEQUENCE [LARGE SCALE GENOMIC DNA]</scope>
    <source>
        <strain evidence="2 3">MCA 4186</strain>
    </source>
</reference>
<organism evidence="2 3">
    <name type="scientific">Tilletiopsis washingtonensis</name>
    <dbReference type="NCBI Taxonomy" id="58919"/>
    <lineage>
        <taxon>Eukaryota</taxon>
        <taxon>Fungi</taxon>
        <taxon>Dikarya</taxon>
        <taxon>Basidiomycota</taxon>
        <taxon>Ustilaginomycotina</taxon>
        <taxon>Exobasidiomycetes</taxon>
        <taxon>Entylomatales</taxon>
        <taxon>Entylomatales incertae sedis</taxon>
        <taxon>Tilletiopsis</taxon>
    </lineage>
</organism>
<gene>
    <name evidence="2" type="ORF">FA09DRAFT_325320</name>
</gene>
<keyword evidence="1" id="KW-0175">Coiled coil</keyword>
<dbReference type="Proteomes" id="UP000245946">
    <property type="component" value="Unassembled WGS sequence"/>
</dbReference>
<dbReference type="RefSeq" id="XP_025598806.1">
    <property type="nucleotide sequence ID" value="XM_025741163.1"/>
</dbReference>
<keyword evidence="3" id="KW-1185">Reference proteome</keyword>
<feature type="coiled-coil region" evidence="1">
    <location>
        <begin position="97"/>
        <end position="128"/>
    </location>
</feature>
<dbReference type="EMBL" id="KZ819291">
    <property type="protein sequence ID" value="PWN98527.1"/>
    <property type="molecule type" value="Genomic_DNA"/>
</dbReference>
<sequence length="146" mass="16921">MKKRLRNVVRLALGEAVAQRKSGKLTDVDVLWHAVERELREASESQPLAPLARALTEVRRSARILFTALSQRASERATLLLHLAAARKRKRTLRTQVWEQRMELLRLQREAEELEKAEKERKEKVETNTKLEGFLQQLSSASVAWR</sequence>
<dbReference type="AlphaFoldDB" id="A0A316Z9Q4"/>
<dbReference type="GeneID" id="37268707"/>
<evidence type="ECO:0000313" key="2">
    <source>
        <dbReference type="EMBL" id="PWN98527.1"/>
    </source>
</evidence>
<proteinExistence type="predicted"/>
<evidence type="ECO:0000313" key="3">
    <source>
        <dbReference type="Proteomes" id="UP000245946"/>
    </source>
</evidence>